<keyword evidence="4" id="KW-1185">Reference proteome</keyword>
<dbReference type="GO" id="GO:0000150">
    <property type="term" value="F:DNA strand exchange activity"/>
    <property type="evidence" value="ECO:0007669"/>
    <property type="project" value="InterPro"/>
</dbReference>
<dbReference type="InterPro" id="IPR006119">
    <property type="entry name" value="Resolv_N"/>
</dbReference>
<dbReference type="InterPro" id="IPR050639">
    <property type="entry name" value="SSR_resolvase"/>
</dbReference>
<sequence length="518" mass="58806">MAANVTYIPPKAAKPEALRVAAYCRVSSDSSDQLHSYATQIKAYTEQIGAHADWELVDVYADEGLTGTRMDKREDFQRLLADCRKGKVDRVLCKSISRFARNTKDCLAALRELSALGVTVYFEKENIDTGTLTSELMVSVSGALAQQESISISQNQRMSYKRRMERGEFITCKAPFGYRLVEGKELEIIPEEAERVRWIFASYLSGKSLEWIAEQMEKAGIPTPDNAPYWQKTSILYILTNEKYIGDSLNQKYLSGGFPFLKRRNHSEADQYYIENTHPAIVSRETFEKVQQLLQRKGARQRMEHPRSSLVRKIRCGQCGTVFSRRAGRSGLVTWSCRKHDRDAASCPVGRIPETEIYAAFVRMYNKLRANADIVLKPALTQLDDLERALQRENPAMLEVNRAIAQAAEQSHNISKLQAAGLLDTDACAAKLNAINIQLTQLRRERRRLLEHDDIEDTIGRLHQTADAIKAGPERLDTFDEDLFEELVEEIVAESQTRIRFRLHGGIELAEKVGRAKR</sequence>
<dbReference type="InterPro" id="IPR011109">
    <property type="entry name" value="DNA_bind_recombinase_dom"/>
</dbReference>
<comment type="caution">
    <text evidence="3">The sequence shown here is derived from an EMBL/GenBank/DDBJ whole genome shotgun (WGS) entry which is preliminary data.</text>
</comment>
<dbReference type="Gene3D" id="3.90.1750.20">
    <property type="entry name" value="Putative Large Serine Recombinase, Chain B, Domain 2"/>
    <property type="match status" value="1"/>
</dbReference>
<dbReference type="EMBL" id="ADLO01000107">
    <property type="protein sequence ID" value="KGF53582.1"/>
    <property type="molecule type" value="Genomic_DNA"/>
</dbReference>
<evidence type="ECO:0000313" key="3">
    <source>
        <dbReference type="EMBL" id="KGF53582.1"/>
    </source>
</evidence>
<name>A0A096CF84_FLAPL</name>
<dbReference type="HOGENOM" id="CLU_010686_0_5_9"/>
<dbReference type="Gene3D" id="3.40.50.1390">
    <property type="entry name" value="Resolvase, N-terminal catalytic domain"/>
    <property type="match status" value="1"/>
</dbReference>
<gene>
    <name evidence="3" type="ORF">HMPREF9460_03573</name>
</gene>
<dbReference type="Proteomes" id="UP000029585">
    <property type="component" value="Unassembled WGS sequence"/>
</dbReference>
<dbReference type="PATRIC" id="fig|742738.3.peg.3680"/>
<proteinExistence type="predicted"/>
<reference evidence="3 4" key="1">
    <citation type="submission" date="2011-08" db="EMBL/GenBank/DDBJ databases">
        <title>The Genome Sequence of Clostridium orbiscindens 1_3_50AFAA.</title>
        <authorList>
            <consortium name="The Broad Institute Genome Sequencing Platform"/>
            <person name="Earl A."/>
            <person name="Ward D."/>
            <person name="Feldgarden M."/>
            <person name="Gevers D."/>
            <person name="Daigneault M."/>
            <person name="Strauss J."/>
            <person name="Allen-Vercoe E."/>
            <person name="Young S.K."/>
            <person name="Zeng Q."/>
            <person name="Gargeya S."/>
            <person name="Fitzgerald M."/>
            <person name="Haas B."/>
            <person name="Abouelleil A."/>
            <person name="Alvarado L."/>
            <person name="Arachchi H.M."/>
            <person name="Berlin A."/>
            <person name="Brown A."/>
            <person name="Chapman S.B."/>
            <person name="Chen Z."/>
            <person name="Dunbar C."/>
            <person name="Freedman E."/>
            <person name="Gearin G."/>
            <person name="Gellesch M."/>
            <person name="Goldberg J."/>
            <person name="Griggs A."/>
            <person name="Gujja S."/>
            <person name="Heiman D."/>
            <person name="Howarth C."/>
            <person name="Larson L."/>
            <person name="Lui A."/>
            <person name="MacDonald P.J.P."/>
            <person name="Montmayeur A."/>
            <person name="Murphy C."/>
            <person name="Neiman D."/>
            <person name="Pearson M."/>
            <person name="Priest M."/>
            <person name="Roberts A."/>
            <person name="Saif S."/>
            <person name="Shea T."/>
            <person name="Shenoy N."/>
            <person name="Sisk P."/>
            <person name="Stolte C."/>
            <person name="Sykes S."/>
            <person name="Wortman J."/>
            <person name="Nusbaum C."/>
            <person name="Birren B."/>
        </authorList>
    </citation>
    <scope>NUCLEOTIDE SEQUENCE [LARGE SCALE GENOMIC DNA]</scope>
    <source>
        <strain evidence="3 4">1_3_50AFAA</strain>
    </source>
</reference>
<protein>
    <recommendedName>
        <fullName evidence="5">Recombinase family protein</fullName>
    </recommendedName>
</protein>
<dbReference type="PROSITE" id="PS51736">
    <property type="entry name" value="RECOMBINASES_3"/>
    <property type="match status" value="1"/>
</dbReference>
<dbReference type="CDD" id="cd00338">
    <property type="entry name" value="Ser_Recombinase"/>
    <property type="match status" value="1"/>
</dbReference>
<accession>A0A096CF84</accession>
<dbReference type="PANTHER" id="PTHR30461">
    <property type="entry name" value="DNA-INVERTASE FROM LAMBDOID PROPHAGE"/>
    <property type="match status" value="1"/>
</dbReference>
<evidence type="ECO:0000259" key="1">
    <source>
        <dbReference type="PROSITE" id="PS51736"/>
    </source>
</evidence>
<evidence type="ECO:0000259" key="2">
    <source>
        <dbReference type="PROSITE" id="PS51737"/>
    </source>
</evidence>
<dbReference type="SUPFAM" id="SSF53041">
    <property type="entry name" value="Resolvase-like"/>
    <property type="match status" value="1"/>
</dbReference>
<dbReference type="Pfam" id="PF07508">
    <property type="entry name" value="Recombinase"/>
    <property type="match status" value="1"/>
</dbReference>
<dbReference type="GO" id="GO:0003677">
    <property type="term" value="F:DNA binding"/>
    <property type="evidence" value="ECO:0007669"/>
    <property type="project" value="InterPro"/>
</dbReference>
<evidence type="ECO:0008006" key="5">
    <source>
        <dbReference type="Google" id="ProtNLM"/>
    </source>
</evidence>
<dbReference type="Pfam" id="PF00239">
    <property type="entry name" value="Resolvase"/>
    <property type="match status" value="1"/>
</dbReference>
<dbReference type="Pfam" id="PF13408">
    <property type="entry name" value="Zn_ribbon_recom"/>
    <property type="match status" value="1"/>
</dbReference>
<organism evidence="3 4">
    <name type="scientific">Flavonifractor plautii 1_3_50AFAA</name>
    <dbReference type="NCBI Taxonomy" id="742738"/>
    <lineage>
        <taxon>Bacteria</taxon>
        <taxon>Bacillati</taxon>
        <taxon>Bacillota</taxon>
        <taxon>Clostridia</taxon>
        <taxon>Eubacteriales</taxon>
        <taxon>Oscillospiraceae</taxon>
        <taxon>Flavonifractor</taxon>
    </lineage>
</organism>
<feature type="domain" description="Recombinase" evidence="2">
    <location>
        <begin position="175"/>
        <end position="300"/>
    </location>
</feature>
<dbReference type="InterPro" id="IPR038109">
    <property type="entry name" value="DNA_bind_recomb_sf"/>
</dbReference>
<feature type="domain" description="Resolvase/invertase-type recombinase catalytic" evidence="1">
    <location>
        <begin position="19"/>
        <end position="167"/>
    </location>
</feature>
<dbReference type="PROSITE" id="PS51737">
    <property type="entry name" value="RECOMBINASE_DNA_BIND"/>
    <property type="match status" value="1"/>
</dbReference>
<dbReference type="RefSeq" id="WP_009261289.1">
    <property type="nucleotide sequence ID" value="NZ_KN174166.1"/>
</dbReference>
<dbReference type="SMART" id="SM00857">
    <property type="entry name" value="Resolvase"/>
    <property type="match status" value="1"/>
</dbReference>
<dbReference type="PANTHER" id="PTHR30461:SF23">
    <property type="entry name" value="DNA RECOMBINASE-RELATED"/>
    <property type="match status" value="1"/>
</dbReference>
<evidence type="ECO:0000313" key="4">
    <source>
        <dbReference type="Proteomes" id="UP000029585"/>
    </source>
</evidence>
<dbReference type="AlphaFoldDB" id="A0A096CF84"/>
<dbReference type="eggNOG" id="COG1961">
    <property type="taxonomic scope" value="Bacteria"/>
</dbReference>
<dbReference type="InterPro" id="IPR025827">
    <property type="entry name" value="Zn_ribbon_recom_dom"/>
</dbReference>
<dbReference type="InterPro" id="IPR036162">
    <property type="entry name" value="Resolvase-like_N_sf"/>
</dbReference>